<evidence type="ECO:0000313" key="13">
    <source>
        <dbReference type="EMBL" id="KMQ85207.1"/>
    </source>
</evidence>
<dbReference type="STRING" id="67767.A0A0J7K4F5"/>
<dbReference type="InterPro" id="IPR036397">
    <property type="entry name" value="RNaseH_sf"/>
</dbReference>
<keyword evidence="8" id="KW-0808">Transferase</keyword>
<dbReference type="PANTHER" id="PTHR42648">
    <property type="entry name" value="TRANSPOSASE, PUTATIVE-RELATED"/>
    <property type="match status" value="1"/>
</dbReference>
<evidence type="ECO:0000256" key="1">
    <source>
        <dbReference type="ARBA" id="ARBA00022722"/>
    </source>
</evidence>
<keyword evidence="1" id="KW-0540">Nuclease</keyword>
<protein>
    <submittedName>
        <fullName evidence="13">Gag-pol polyprotein</fullName>
    </submittedName>
</protein>
<keyword evidence="7" id="KW-0695">RNA-directed DNA polymerase</keyword>
<dbReference type="Gene3D" id="3.30.420.10">
    <property type="entry name" value="Ribonuclease H-like superfamily/Ribonuclease H"/>
    <property type="match status" value="1"/>
</dbReference>
<dbReference type="Pfam" id="PF25597">
    <property type="entry name" value="SH3_retrovirus"/>
    <property type="match status" value="1"/>
</dbReference>
<proteinExistence type="predicted"/>
<evidence type="ECO:0000256" key="7">
    <source>
        <dbReference type="ARBA" id="ARBA00022918"/>
    </source>
</evidence>
<evidence type="ECO:0000256" key="2">
    <source>
        <dbReference type="ARBA" id="ARBA00022723"/>
    </source>
</evidence>
<dbReference type="GO" id="GO:0015074">
    <property type="term" value="P:DNA integration"/>
    <property type="evidence" value="ECO:0007669"/>
    <property type="project" value="UniProtKB-KW"/>
</dbReference>
<evidence type="ECO:0000256" key="5">
    <source>
        <dbReference type="ARBA" id="ARBA00022842"/>
    </source>
</evidence>
<gene>
    <name evidence="13" type="ORF">RF55_16366</name>
</gene>
<dbReference type="GO" id="GO:0003964">
    <property type="term" value="F:RNA-directed DNA polymerase activity"/>
    <property type="evidence" value="ECO:0007669"/>
    <property type="project" value="UniProtKB-KW"/>
</dbReference>
<dbReference type="InterPro" id="IPR012337">
    <property type="entry name" value="RNaseH-like_sf"/>
</dbReference>
<dbReference type="InterPro" id="IPR039537">
    <property type="entry name" value="Retrotran_Ty1/copia-like"/>
</dbReference>
<sequence>MSGCQYFVFFVDESTGFIKVAFIKTKNEVLNAFKKIVQEVKTETGNRVEVLRTDQGTEFTGKEFKIFLQENNINHEMSVEYTPQSNGLAERSIRTLTEKARAMILDAKVPKSLWAECVYTSAYLSNRLPRADGSVTSFELWHKKPVTIEHLKSFACQAYVHMPRQKRAKFEAKAWKGILIGYGQSDKMYRIYDPHWRRVEVVRDVKFNEVNEKKDRVIFTEDEVNIYDEDIEENKSTIHDEELSKSEQEAPVIKKPGRPKGSKNKTYSTVPLSISLQSRNVPKITEESDQEANDDQEDDYIALMAMDEQPTFEDALKSDQGDQWLSAMQDELDSLVKNKVFEVTKLLKDKKPLLTGWVLKTKRNPDGTIDRLKARIVAKGYAQKSGLDYNETYAPVVRSESVRVLLGIVAYEDLCMVQCDVMMAFLYGDLEEDIYVRPPEGIVLENTQVWRLKKSLYGLKQSPRCWNTKFDYFLTKFGLKRTEADPCIYYSHGDKRGRILIALYVDDLLIAGSSNEMVNEVVEHLKKEFEIKVFEPNCFVGFELERDRANKTISLSQIGYLRRVLERFNMTNCNQSSTPGEEKSSRKTDETMKTIREVTFPYRQAIGSLLYAAMMTRPNFAFQVGIQQHDWSANLQNQTMWW</sequence>
<dbReference type="SUPFAM" id="SSF53098">
    <property type="entry name" value="Ribonuclease H-like"/>
    <property type="match status" value="1"/>
</dbReference>
<evidence type="ECO:0000256" key="8">
    <source>
        <dbReference type="ARBA" id="ARBA00022932"/>
    </source>
</evidence>
<comment type="caution">
    <text evidence="13">The sequence shown here is derived from an EMBL/GenBank/DDBJ whole genome shotgun (WGS) entry which is preliminary data.</text>
</comment>
<evidence type="ECO:0000256" key="4">
    <source>
        <dbReference type="ARBA" id="ARBA00022801"/>
    </source>
</evidence>
<dbReference type="PANTHER" id="PTHR42648:SF11">
    <property type="entry name" value="TRANSPOSON TY4-P GAG-POL POLYPROTEIN"/>
    <property type="match status" value="1"/>
</dbReference>
<accession>A0A0J7K4F5</accession>
<keyword evidence="10" id="KW-0511">Multifunctional enzyme</keyword>
<evidence type="ECO:0000313" key="14">
    <source>
        <dbReference type="Proteomes" id="UP000036403"/>
    </source>
</evidence>
<feature type="domain" description="Integrase catalytic" evidence="12">
    <location>
        <begin position="1"/>
        <end position="145"/>
    </location>
</feature>
<organism evidence="13 14">
    <name type="scientific">Lasius niger</name>
    <name type="common">Black garden ant</name>
    <dbReference type="NCBI Taxonomy" id="67767"/>
    <lineage>
        <taxon>Eukaryota</taxon>
        <taxon>Metazoa</taxon>
        <taxon>Ecdysozoa</taxon>
        <taxon>Arthropoda</taxon>
        <taxon>Hexapoda</taxon>
        <taxon>Insecta</taxon>
        <taxon>Pterygota</taxon>
        <taxon>Neoptera</taxon>
        <taxon>Endopterygota</taxon>
        <taxon>Hymenoptera</taxon>
        <taxon>Apocrita</taxon>
        <taxon>Aculeata</taxon>
        <taxon>Formicoidea</taxon>
        <taxon>Formicidae</taxon>
        <taxon>Formicinae</taxon>
        <taxon>Lasius</taxon>
        <taxon>Lasius</taxon>
    </lineage>
</organism>
<dbReference type="GO" id="GO:0016787">
    <property type="term" value="F:hydrolase activity"/>
    <property type="evidence" value="ECO:0007669"/>
    <property type="project" value="UniProtKB-KW"/>
</dbReference>
<evidence type="ECO:0000256" key="11">
    <source>
        <dbReference type="SAM" id="MobiDB-lite"/>
    </source>
</evidence>
<dbReference type="GO" id="GO:0004519">
    <property type="term" value="F:endonuclease activity"/>
    <property type="evidence" value="ECO:0007669"/>
    <property type="project" value="UniProtKB-KW"/>
</dbReference>
<keyword evidence="2" id="KW-0479">Metal-binding</keyword>
<dbReference type="Proteomes" id="UP000036403">
    <property type="component" value="Unassembled WGS sequence"/>
</dbReference>
<dbReference type="Pfam" id="PF07727">
    <property type="entry name" value="RVT_2"/>
    <property type="match status" value="1"/>
</dbReference>
<keyword evidence="8" id="KW-0239">DNA-directed DNA polymerase</keyword>
<feature type="region of interest" description="Disordered" evidence="11">
    <location>
        <begin position="233"/>
        <end position="271"/>
    </location>
</feature>
<keyword evidence="4" id="KW-0378">Hydrolase</keyword>
<keyword evidence="6" id="KW-0229">DNA integration</keyword>
<keyword evidence="3" id="KW-0255">Endonuclease</keyword>
<dbReference type="GO" id="GO:0006310">
    <property type="term" value="P:DNA recombination"/>
    <property type="evidence" value="ECO:0007669"/>
    <property type="project" value="UniProtKB-KW"/>
</dbReference>
<evidence type="ECO:0000256" key="6">
    <source>
        <dbReference type="ARBA" id="ARBA00022908"/>
    </source>
</evidence>
<dbReference type="AlphaFoldDB" id="A0A0J7K4F5"/>
<dbReference type="EMBL" id="LBMM01014355">
    <property type="protein sequence ID" value="KMQ85207.1"/>
    <property type="molecule type" value="Genomic_DNA"/>
</dbReference>
<feature type="compositionally biased region" description="Basic and acidic residues" evidence="11">
    <location>
        <begin position="233"/>
        <end position="248"/>
    </location>
</feature>
<evidence type="ECO:0000259" key="12">
    <source>
        <dbReference type="PROSITE" id="PS50994"/>
    </source>
</evidence>
<dbReference type="InterPro" id="IPR013103">
    <property type="entry name" value="RVT_2"/>
</dbReference>
<name>A0A0J7K4F5_LASNI</name>
<keyword evidence="8" id="KW-0548">Nucleotidyltransferase</keyword>
<dbReference type="GO" id="GO:0003887">
    <property type="term" value="F:DNA-directed DNA polymerase activity"/>
    <property type="evidence" value="ECO:0007669"/>
    <property type="project" value="UniProtKB-KW"/>
</dbReference>
<keyword evidence="9" id="KW-0233">DNA recombination</keyword>
<keyword evidence="5" id="KW-0460">Magnesium</keyword>
<dbReference type="SUPFAM" id="SSF56672">
    <property type="entry name" value="DNA/RNA polymerases"/>
    <property type="match status" value="1"/>
</dbReference>
<dbReference type="PaxDb" id="67767-A0A0J7K4F5"/>
<dbReference type="InterPro" id="IPR043502">
    <property type="entry name" value="DNA/RNA_pol_sf"/>
</dbReference>
<evidence type="ECO:0000256" key="9">
    <source>
        <dbReference type="ARBA" id="ARBA00023172"/>
    </source>
</evidence>
<reference evidence="13 14" key="1">
    <citation type="submission" date="2015-04" db="EMBL/GenBank/DDBJ databases">
        <title>Lasius niger genome sequencing.</title>
        <authorList>
            <person name="Konorov E.A."/>
            <person name="Nikitin M.A."/>
            <person name="Kirill M.V."/>
            <person name="Chang P."/>
        </authorList>
    </citation>
    <scope>NUCLEOTIDE SEQUENCE [LARGE SCALE GENOMIC DNA]</scope>
    <source>
        <tissue evidence="13">Whole</tissue>
    </source>
</reference>
<dbReference type="InterPro" id="IPR001584">
    <property type="entry name" value="Integrase_cat-core"/>
</dbReference>
<dbReference type="GO" id="GO:0003676">
    <property type="term" value="F:nucleic acid binding"/>
    <property type="evidence" value="ECO:0007669"/>
    <property type="project" value="InterPro"/>
</dbReference>
<evidence type="ECO:0000256" key="10">
    <source>
        <dbReference type="ARBA" id="ARBA00023268"/>
    </source>
</evidence>
<dbReference type="OrthoDB" id="8188638at2759"/>
<dbReference type="GO" id="GO:0046872">
    <property type="term" value="F:metal ion binding"/>
    <property type="evidence" value="ECO:0007669"/>
    <property type="project" value="UniProtKB-KW"/>
</dbReference>
<dbReference type="InterPro" id="IPR057670">
    <property type="entry name" value="SH3_retrovirus"/>
</dbReference>
<dbReference type="PROSITE" id="PS50994">
    <property type="entry name" value="INTEGRASE"/>
    <property type="match status" value="1"/>
</dbReference>
<dbReference type="GO" id="GO:0042575">
    <property type="term" value="C:DNA polymerase complex"/>
    <property type="evidence" value="ECO:0007669"/>
    <property type="project" value="UniProtKB-ARBA"/>
</dbReference>
<evidence type="ECO:0000256" key="3">
    <source>
        <dbReference type="ARBA" id="ARBA00022759"/>
    </source>
</evidence>
<keyword evidence="14" id="KW-1185">Reference proteome</keyword>